<sequence>MELEPWHTRGPVTTPRVRRLAAFLSPAVAVATMAAAVGLGLGLPHWEDSLPQVGLTYDPGTATTTLAAIAGGMITLSGFVITAVTLVIQTVQNMSPRLIGVIGHFRRSLAVVGLVTGTAVYALVVLAQIRPDETPSLSVTVAVALVVVDTAVLLQSLTGLRHLVTGGGLARAVGELMAGSIDAALPPDGTAVASGAADGWASGSGVPLVHTGRPGTVRSIDERRLLRIATGRDARVSLTVGPGDHVGEGTVLGYVHGPTASHGPRPVPLRRLASCVRVDRVRSIGQDPAYGLRLLADIAIRALSPAVNDPTTAVQALDQIEETLVRLVTRPLGVTLVTDADGTPRLRQSAPGWPELVSLALDEILDYGSASLQVVRRVRVLLDTIAAVAPDHRRAPLAERLALMSRLARTFRDPLLVAVAEGADRQGLGGVGAPSNPR</sequence>
<dbReference type="Pfam" id="PF10011">
    <property type="entry name" value="DUF2254"/>
    <property type="match status" value="1"/>
</dbReference>
<evidence type="ECO:0000313" key="3">
    <source>
        <dbReference type="Proteomes" id="UP001601303"/>
    </source>
</evidence>
<dbReference type="InterPro" id="IPR018723">
    <property type="entry name" value="DUF2254_membrane"/>
</dbReference>
<keyword evidence="1" id="KW-0812">Transmembrane</keyword>
<proteinExistence type="predicted"/>
<keyword evidence="3" id="KW-1185">Reference proteome</keyword>
<organism evidence="2 3">
    <name type="scientific">Streptomyces hokutonensis</name>
    <dbReference type="NCBI Taxonomy" id="1306990"/>
    <lineage>
        <taxon>Bacteria</taxon>
        <taxon>Bacillati</taxon>
        <taxon>Actinomycetota</taxon>
        <taxon>Actinomycetes</taxon>
        <taxon>Kitasatosporales</taxon>
        <taxon>Streptomycetaceae</taxon>
        <taxon>Streptomyces</taxon>
    </lineage>
</organism>
<dbReference type="EMBL" id="JBIAHM010000018">
    <property type="protein sequence ID" value="MFE9605073.1"/>
    <property type="molecule type" value="Genomic_DNA"/>
</dbReference>
<dbReference type="RefSeq" id="WP_388113903.1">
    <property type="nucleotide sequence ID" value="NZ_JBIAHM010000018.1"/>
</dbReference>
<keyword evidence="1" id="KW-0472">Membrane</keyword>
<evidence type="ECO:0000256" key="1">
    <source>
        <dbReference type="SAM" id="Phobius"/>
    </source>
</evidence>
<protein>
    <submittedName>
        <fullName evidence="2">DUF2254 family protein</fullName>
    </submittedName>
</protein>
<accession>A0ABW6MFY3</accession>
<name>A0ABW6MFY3_9ACTN</name>
<dbReference type="Proteomes" id="UP001601303">
    <property type="component" value="Unassembled WGS sequence"/>
</dbReference>
<reference evidence="2 3" key="1">
    <citation type="submission" date="2024-10" db="EMBL/GenBank/DDBJ databases">
        <title>The Natural Products Discovery Center: Release of the First 8490 Sequenced Strains for Exploring Actinobacteria Biosynthetic Diversity.</title>
        <authorList>
            <person name="Kalkreuter E."/>
            <person name="Kautsar S.A."/>
            <person name="Yang D."/>
            <person name="Bader C.D."/>
            <person name="Teijaro C.N."/>
            <person name="Fluegel L."/>
            <person name="Davis C.M."/>
            <person name="Simpson J.R."/>
            <person name="Lauterbach L."/>
            <person name="Steele A.D."/>
            <person name="Gui C."/>
            <person name="Meng S."/>
            <person name="Li G."/>
            <person name="Viehrig K."/>
            <person name="Ye F."/>
            <person name="Su P."/>
            <person name="Kiefer A.F."/>
            <person name="Nichols A."/>
            <person name="Cepeda A.J."/>
            <person name="Yan W."/>
            <person name="Fan B."/>
            <person name="Jiang Y."/>
            <person name="Adhikari A."/>
            <person name="Zheng C.-J."/>
            <person name="Schuster L."/>
            <person name="Cowan T.M."/>
            <person name="Smanski M.J."/>
            <person name="Chevrette M.G."/>
            <person name="De Carvalho L.P.S."/>
            <person name="Shen B."/>
        </authorList>
    </citation>
    <scope>NUCLEOTIDE SEQUENCE [LARGE SCALE GENOMIC DNA]</scope>
    <source>
        <strain evidence="2 3">NPDC006488</strain>
    </source>
</reference>
<evidence type="ECO:0000313" key="2">
    <source>
        <dbReference type="EMBL" id="MFE9605073.1"/>
    </source>
</evidence>
<feature type="transmembrane region" description="Helical" evidence="1">
    <location>
        <begin position="109"/>
        <end position="129"/>
    </location>
</feature>
<comment type="caution">
    <text evidence="2">The sequence shown here is derived from an EMBL/GenBank/DDBJ whole genome shotgun (WGS) entry which is preliminary data.</text>
</comment>
<feature type="transmembrane region" description="Helical" evidence="1">
    <location>
        <begin position="20"/>
        <end position="46"/>
    </location>
</feature>
<feature type="transmembrane region" description="Helical" evidence="1">
    <location>
        <begin position="66"/>
        <end position="88"/>
    </location>
</feature>
<gene>
    <name evidence="2" type="ORF">ACFYNQ_41825</name>
</gene>
<keyword evidence="1" id="KW-1133">Transmembrane helix</keyword>